<comment type="caution">
    <text evidence="2">The sequence shown here is derived from an EMBL/GenBank/DDBJ whole genome shotgun (WGS) entry which is preliminary data.</text>
</comment>
<feature type="domain" description="HTH cro/C1-type" evidence="1">
    <location>
        <begin position="56"/>
        <end position="87"/>
    </location>
</feature>
<evidence type="ECO:0000313" key="3">
    <source>
        <dbReference type="Proteomes" id="UP000518904"/>
    </source>
</evidence>
<proteinExistence type="predicted"/>
<organism evidence="2 3">
    <name type="scientific">Vibrio parahaemolyticus</name>
    <dbReference type="NCBI Taxonomy" id="670"/>
    <lineage>
        <taxon>Bacteria</taxon>
        <taxon>Pseudomonadati</taxon>
        <taxon>Pseudomonadota</taxon>
        <taxon>Gammaproteobacteria</taxon>
        <taxon>Vibrionales</taxon>
        <taxon>Vibrionaceae</taxon>
        <taxon>Vibrio</taxon>
    </lineage>
</organism>
<dbReference type="EMBL" id="JABCLB010001328">
    <property type="protein sequence ID" value="NMU84001.1"/>
    <property type="molecule type" value="Genomic_DNA"/>
</dbReference>
<dbReference type="GO" id="GO:0003677">
    <property type="term" value="F:DNA binding"/>
    <property type="evidence" value="ECO:0007669"/>
    <property type="project" value="InterPro"/>
</dbReference>
<accession>A0A7Y0SIA0</accession>
<evidence type="ECO:0000259" key="1">
    <source>
        <dbReference type="PROSITE" id="PS50943"/>
    </source>
</evidence>
<sequence>MYKCPTCKGQRQSIAFVNTGIDSSKHYSEVQTCERCLGAGYVSKDILDAIERGKQLRQERIDKGYTLRDAAKAEGVSVSVISKRELGY</sequence>
<dbReference type="CDD" id="cd00093">
    <property type="entry name" value="HTH_XRE"/>
    <property type="match status" value="1"/>
</dbReference>
<dbReference type="InterPro" id="IPR001387">
    <property type="entry name" value="Cro/C1-type_HTH"/>
</dbReference>
<dbReference type="InterPro" id="IPR010982">
    <property type="entry name" value="Lambda_DNA-bd_dom_sf"/>
</dbReference>
<dbReference type="AlphaFoldDB" id="A0A7Y0SIA0"/>
<evidence type="ECO:0000313" key="2">
    <source>
        <dbReference type="EMBL" id="NMU84001.1"/>
    </source>
</evidence>
<dbReference type="RefSeq" id="WP_141179942.1">
    <property type="nucleotide sequence ID" value="NZ_CP041202.1"/>
</dbReference>
<dbReference type="Proteomes" id="UP000518904">
    <property type="component" value="Unassembled WGS sequence"/>
</dbReference>
<dbReference type="SUPFAM" id="SSF47413">
    <property type="entry name" value="lambda repressor-like DNA-binding domains"/>
    <property type="match status" value="1"/>
</dbReference>
<gene>
    <name evidence="2" type="ORF">HKB16_14025</name>
</gene>
<protein>
    <recommendedName>
        <fullName evidence="1">HTH cro/C1-type domain-containing protein</fullName>
    </recommendedName>
</protein>
<dbReference type="PROSITE" id="PS50943">
    <property type="entry name" value="HTH_CROC1"/>
    <property type="match status" value="1"/>
</dbReference>
<name>A0A7Y0SIA0_VIBPH</name>
<reference evidence="2 3" key="1">
    <citation type="submission" date="2020-04" db="EMBL/GenBank/DDBJ databases">
        <title>Whole-genome sequencing of Vibrio spp. from China reveals different genetic environments of blaCTX-M-14 among diverse lineages.</title>
        <authorList>
            <person name="Zheng Z."/>
            <person name="Ye L."/>
            <person name="Chen S."/>
        </authorList>
    </citation>
    <scope>NUCLEOTIDE SEQUENCE [LARGE SCALE GENOMIC DNA]</scope>
    <source>
        <strain evidence="2 3">Vb0551</strain>
    </source>
</reference>